<keyword evidence="7" id="KW-1185">Reference proteome</keyword>
<keyword evidence="2" id="KW-0238">DNA-binding</keyword>
<comment type="caution">
    <text evidence="6">The sequence shown here is derived from an EMBL/GenBank/DDBJ whole genome shotgun (WGS) entry which is preliminary data.</text>
</comment>
<organism evidence="6 7">
    <name type="scientific">Georgenia yuyongxinii</name>
    <dbReference type="NCBI Taxonomy" id="2589797"/>
    <lineage>
        <taxon>Bacteria</taxon>
        <taxon>Bacillati</taxon>
        <taxon>Actinomycetota</taxon>
        <taxon>Actinomycetes</taxon>
        <taxon>Micrococcales</taxon>
        <taxon>Bogoriellaceae</taxon>
        <taxon>Georgenia</taxon>
    </lineage>
</organism>
<dbReference type="GO" id="GO:0045892">
    <property type="term" value="P:negative regulation of DNA-templated transcription"/>
    <property type="evidence" value="ECO:0007669"/>
    <property type="project" value="TreeGrafter"/>
</dbReference>
<dbReference type="Gene3D" id="1.10.10.10">
    <property type="entry name" value="Winged helix-like DNA-binding domain superfamily/Winged helix DNA-binding domain"/>
    <property type="match status" value="1"/>
</dbReference>
<evidence type="ECO:0000313" key="7">
    <source>
        <dbReference type="Proteomes" id="UP000318693"/>
    </source>
</evidence>
<dbReference type="InterPro" id="IPR014757">
    <property type="entry name" value="Tscrpt_reg_IclR_C"/>
</dbReference>
<evidence type="ECO:0000259" key="5">
    <source>
        <dbReference type="PROSITE" id="PS51078"/>
    </source>
</evidence>
<sequence>MRYFDSVQQKSDPYRIEAVDRALTLLTLLAERGTLSVTEAGRELDVAASTAHRLLGTLSNRGFAVQGERRLYHPGPQLLGLGRSGPSRPLPERVRPFLERLYSEVGETVHLMVREGAEVRFADGIEGTQPLRVGLRTGAHMPAYCTSGGKAMLADLPATEVDTLHADGLTPWPGEAVADLAGLHRELGLVRRQRFGLNHDESEAGVTAIGASLGVVDGVHAALTVALPTARFATVETAELTGRLQQACQDARRALGVAGSGAA</sequence>
<evidence type="ECO:0000259" key="4">
    <source>
        <dbReference type="PROSITE" id="PS51077"/>
    </source>
</evidence>
<reference evidence="6 7" key="1">
    <citation type="submission" date="2019-07" db="EMBL/GenBank/DDBJ databases">
        <title>Georgenia wutianyii sp. nov. and Georgenia *** sp. nov. isolated from plateau pika (Ochotona curzoniae) in the Qinghai-Tibet plateau of China.</title>
        <authorList>
            <person name="Tian Z."/>
        </authorList>
    </citation>
    <scope>NUCLEOTIDE SEQUENCE [LARGE SCALE GENOMIC DNA]</scope>
    <source>
        <strain evidence="6 7">Z446</strain>
    </source>
</reference>
<dbReference type="SUPFAM" id="SSF55781">
    <property type="entry name" value="GAF domain-like"/>
    <property type="match status" value="1"/>
</dbReference>
<dbReference type="InterPro" id="IPR036388">
    <property type="entry name" value="WH-like_DNA-bd_sf"/>
</dbReference>
<feature type="domain" description="HTH iclR-type" evidence="4">
    <location>
        <begin position="16"/>
        <end position="76"/>
    </location>
</feature>
<dbReference type="GO" id="GO:0003700">
    <property type="term" value="F:DNA-binding transcription factor activity"/>
    <property type="evidence" value="ECO:0007669"/>
    <property type="project" value="TreeGrafter"/>
</dbReference>
<proteinExistence type="predicted"/>
<dbReference type="InterPro" id="IPR005471">
    <property type="entry name" value="Tscrpt_reg_IclR_N"/>
</dbReference>
<dbReference type="SMART" id="SM00346">
    <property type="entry name" value="HTH_ICLR"/>
    <property type="match status" value="1"/>
</dbReference>
<keyword evidence="1" id="KW-0805">Transcription regulation</keyword>
<dbReference type="Gene3D" id="3.30.450.40">
    <property type="match status" value="1"/>
</dbReference>
<gene>
    <name evidence="6" type="ORF">FJ693_09880</name>
</gene>
<dbReference type="Pfam" id="PF01614">
    <property type="entry name" value="IclR_C"/>
    <property type="match status" value="1"/>
</dbReference>
<dbReference type="Pfam" id="PF09339">
    <property type="entry name" value="HTH_IclR"/>
    <property type="match status" value="1"/>
</dbReference>
<keyword evidence="3" id="KW-0804">Transcription</keyword>
<evidence type="ECO:0000256" key="1">
    <source>
        <dbReference type="ARBA" id="ARBA00023015"/>
    </source>
</evidence>
<evidence type="ECO:0000313" key="6">
    <source>
        <dbReference type="EMBL" id="TRW45393.1"/>
    </source>
</evidence>
<dbReference type="PROSITE" id="PS51077">
    <property type="entry name" value="HTH_ICLR"/>
    <property type="match status" value="1"/>
</dbReference>
<dbReference type="InterPro" id="IPR029016">
    <property type="entry name" value="GAF-like_dom_sf"/>
</dbReference>
<dbReference type="AlphaFoldDB" id="A0A552WSS8"/>
<dbReference type="PANTHER" id="PTHR30136">
    <property type="entry name" value="HELIX-TURN-HELIX TRANSCRIPTIONAL REGULATOR, ICLR FAMILY"/>
    <property type="match status" value="1"/>
</dbReference>
<dbReference type="Proteomes" id="UP000318693">
    <property type="component" value="Unassembled WGS sequence"/>
</dbReference>
<dbReference type="PANTHER" id="PTHR30136:SF35">
    <property type="entry name" value="HTH-TYPE TRANSCRIPTIONAL REGULATOR RV1719"/>
    <property type="match status" value="1"/>
</dbReference>
<dbReference type="EMBL" id="VJXR01000024">
    <property type="protein sequence ID" value="TRW45393.1"/>
    <property type="molecule type" value="Genomic_DNA"/>
</dbReference>
<dbReference type="InterPro" id="IPR036390">
    <property type="entry name" value="WH_DNA-bd_sf"/>
</dbReference>
<dbReference type="PROSITE" id="PS51078">
    <property type="entry name" value="ICLR_ED"/>
    <property type="match status" value="1"/>
</dbReference>
<name>A0A552WSS8_9MICO</name>
<dbReference type="SUPFAM" id="SSF46785">
    <property type="entry name" value="Winged helix' DNA-binding domain"/>
    <property type="match status" value="1"/>
</dbReference>
<dbReference type="InterPro" id="IPR050707">
    <property type="entry name" value="HTH_MetabolicPath_Reg"/>
</dbReference>
<evidence type="ECO:0000256" key="2">
    <source>
        <dbReference type="ARBA" id="ARBA00023125"/>
    </source>
</evidence>
<evidence type="ECO:0000256" key="3">
    <source>
        <dbReference type="ARBA" id="ARBA00023163"/>
    </source>
</evidence>
<dbReference type="GO" id="GO:0003677">
    <property type="term" value="F:DNA binding"/>
    <property type="evidence" value="ECO:0007669"/>
    <property type="project" value="UniProtKB-KW"/>
</dbReference>
<protein>
    <submittedName>
        <fullName evidence="6">IclR family transcriptional regulator</fullName>
    </submittedName>
</protein>
<feature type="domain" description="IclR-ED" evidence="5">
    <location>
        <begin position="77"/>
        <end position="257"/>
    </location>
</feature>
<accession>A0A552WSS8</accession>